<feature type="domain" description="Trypsin-co-occurring" evidence="1">
    <location>
        <begin position="7"/>
        <end position="105"/>
    </location>
</feature>
<reference evidence="2 3" key="1">
    <citation type="submission" date="2024-09" db="EMBL/GenBank/DDBJ databases">
        <authorList>
            <person name="Sun Q."/>
            <person name="Mori K."/>
        </authorList>
    </citation>
    <scope>NUCLEOTIDE SEQUENCE [LARGE SCALE GENOMIC DNA]</scope>
    <source>
        <strain evidence="2 3">CCM 3426</strain>
    </source>
</reference>
<accession>A0ABV5IBP1</accession>
<dbReference type="NCBIfam" id="NF041216">
    <property type="entry name" value="CU044_2847_fam"/>
    <property type="match status" value="1"/>
</dbReference>
<dbReference type="RefSeq" id="WP_189647256.1">
    <property type="nucleotide sequence ID" value="NZ_BMRC01000004.1"/>
</dbReference>
<organism evidence="2 3">
    <name type="scientific">Nonomuraea spiralis</name>
    <dbReference type="NCBI Taxonomy" id="46182"/>
    <lineage>
        <taxon>Bacteria</taxon>
        <taxon>Bacillati</taxon>
        <taxon>Actinomycetota</taxon>
        <taxon>Actinomycetes</taxon>
        <taxon>Streptosporangiales</taxon>
        <taxon>Streptosporangiaceae</taxon>
        <taxon>Nonomuraea</taxon>
    </lineage>
</organism>
<dbReference type="Proteomes" id="UP001589647">
    <property type="component" value="Unassembled WGS sequence"/>
</dbReference>
<keyword evidence="3" id="KW-1185">Reference proteome</keyword>
<comment type="caution">
    <text evidence="2">The sequence shown here is derived from an EMBL/GenBank/DDBJ whole genome shotgun (WGS) entry which is preliminary data.</text>
</comment>
<sequence>MRYFLEVPLDDGGTVLVEVDEQHADEALPAGRARAAVERMPEALGAGLQRVQTFATDVLRRMRSCPEPPDVVTVEFGMKLTAKAGVVIAESTGEAHLKVTAEWRKPENA</sequence>
<evidence type="ECO:0000313" key="2">
    <source>
        <dbReference type="EMBL" id="MFB9201927.1"/>
    </source>
</evidence>
<name>A0ABV5IBP1_9ACTN</name>
<dbReference type="InterPro" id="IPR045794">
    <property type="entry name" value="Trypco1"/>
</dbReference>
<gene>
    <name evidence="2" type="ORF">ACFFV7_12055</name>
</gene>
<evidence type="ECO:0000259" key="1">
    <source>
        <dbReference type="Pfam" id="PF19493"/>
    </source>
</evidence>
<evidence type="ECO:0000313" key="3">
    <source>
        <dbReference type="Proteomes" id="UP001589647"/>
    </source>
</evidence>
<dbReference type="EMBL" id="JBHMEI010000006">
    <property type="protein sequence ID" value="MFB9201927.1"/>
    <property type="molecule type" value="Genomic_DNA"/>
</dbReference>
<dbReference type="Pfam" id="PF19493">
    <property type="entry name" value="Trypco1"/>
    <property type="match status" value="1"/>
</dbReference>
<protein>
    <submittedName>
        <fullName evidence="2">CU044_2847 family protein</fullName>
    </submittedName>
</protein>
<proteinExistence type="predicted"/>